<evidence type="ECO:0000256" key="8">
    <source>
        <dbReference type="SAM" id="MobiDB-lite"/>
    </source>
</evidence>
<gene>
    <name evidence="7" type="primary">PAN3</name>
    <name evidence="10" type="ORF">L207DRAFT_171337</name>
</gene>
<dbReference type="Gene3D" id="1.20.5.5160">
    <property type="match status" value="1"/>
</dbReference>
<comment type="domain">
    <text evidence="7">The N-terminal zinc finger binds to poly(A) RNA.</text>
</comment>
<dbReference type="AlphaFoldDB" id="A0A2J6R4Q4"/>
<dbReference type="STRING" id="1149755.A0A2J6R4Q4"/>
<keyword evidence="6 7" id="KW-0175">Coiled coil</keyword>
<evidence type="ECO:0000256" key="4">
    <source>
        <dbReference type="ARBA" id="ARBA00022741"/>
    </source>
</evidence>
<dbReference type="HAMAP" id="MF_03181">
    <property type="entry name" value="PAN3"/>
    <property type="match status" value="1"/>
</dbReference>
<dbReference type="EMBL" id="KZ613956">
    <property type="protein sequence ID" value="PMD33504.1"/>
    <property type="molecule type" value="Genomic_DNA"/>
</dbReference>
<dbReference type="Pfam" id="PF18101">
    <property type="entry name" value="Pan3_CK"/>
    <property type="match status" value="1"/>
</dbReference>
<dbReference type="GO" id="GO:0031251">
    <property type="term" value="C:PAN complex"/>
    <property type="evidence" value="ECO:0007669"/>
    <property type="project" value="UniProtKB-UniRule"/>
</dbReference>
<name>A0A2J6R4Q4_HYAVF</name>
<dbReference type="PANTHER" id="PTHR12272">
    <property type="entry name" value="DEADENYLATION COMPLEX SUBUNIT PAN3"/>
    <property type="match status" value="1"/>
</dbReference>
<keyword evidence="11" id="KW-1185">Reference proteome</keyword>
<dbReference type="Proteomes" id="UP000235786">
    <property type="component" value="Unassembled WGS sequence"/>
</dbReference>
<keyword evidence="5 7" id="KW-0067">ATP-binding</keyword>
<dbReference type="InterPro" id="IPR011009">
    <property type="entry name" value="Kinase-like_dom_sf"/>
</dbReference>
<dbReference type="SUPFAM" id="SSF56112">
    <property type="entry name" value="Protein kinase-like (PK-like)"/>
    <property type="match status" value="1"/>
</dbReference>
<dbReference type="Gene3D" id="1.10.510.10">
    <property type="entry name" value="Transferase(Phosphotransferase) domain 1"/>
    <property type="match status" value="1"/>
</dbReference>
<sequence length="654" mass="72633">MGLVEHFGQQLDDIHLIAPTGPKSLRSPSWPAKSRGGSRGRARGRGRGFWQSPPRMEQLANNSIHRSAKKALSVDSPAFTPATLSVPGKTSTISSQAVNAAPFTPRGLASGTATPVPQPDIEATAPFNPAQIKEFTPQQNYDMPTNIAANGTAADAQMPYDPFSMSSVADAMPSAPYNPYLQDNSAMPSNGAGYYQPQPSFAAPAQPLQYHLYAPIGPHKEDLTPYQRTVHDFFIPNTLREELQKKSEATRQVMPNSGLPRLEKEKYHSLVPLDTNNNKSAAVFGFPSWVYKAQKEDGNYYVLRRLEGYRLSNAGAIARIKEWKHIHNGGVVSVINSFTTQAFGDSSLIFVYNYHPMSKTLAETHFAPTNRYGHRAPANEQVLWSYIVQLASAIKAVHGTNLAVRCLEASKVILTEKNRVRLSGCAVLDVVQFEANRPIHELQQEDFIHFGRLILSIATNNQHITVNAKISVEQLLRAYTPDFRSAVIWLLTPAHAPNTKNINDFLASISSHLVSSYDASLHANDGLNSMLMGELENGRLVRLVTKLGLINERPEYEGQEKWSEVGERYILKLFRDFVFHARDPVTLRPKVDLGYILTHLNKLDAGSNEQIKLISRDEQDCIIVTYKEVKKQIMLAFAELSKPAPVVKGGRIYQ</sequence>
<comment type="subunit">
    <text evidence="7">Homodimer. Forms a heterotrimer with a catalytic subunit PAN2 to form the poly(A)-nuclease (PAN) deadenylation complex. Interacts (via PAM-2 motif) with poly(A)-binding protein PAB1 (via PABC domain), conferring substrate specificity of the enzyme complex.</text>
</comment>
<dbReference type="Gene3D" id="1.10.287.3700">
    <property type="match status" value="1"/>
</dbReference>
<organism evidence="10 11">
    <name type="scientific">Hyaloscypha variabilis (strain UAMH 11265 / GT02V1 / F)</name>
    <name type="common">Meliniomyces variabilis</name>
    <dbReference type="NCBI Taxonomy" id="1149755"/>
    <lineage>
        <taxon>Eukaryota</taxon>
        <taxon>Fungi</taxon>
        <taxon>Dikarya</taxon>
        <taxon>Ascomycota</taxon>
        <taxon>Pezizomycotina</taxon>
        <taxon>Leotiomycetes</taxon>
        <taxon>Helotiales</taxon>
        <taxon>Hyaloscyphaceae</taxon>
        <taxon>Hyaloscypha</taxon>
        <taxon>Hyaloscypha variabilis</taxon>
    </lineage>
</organism>
<proteinExistence type="inferred from homology"/>
<dbReference type="InterPro" id="IPR030844">
    <property type="entry name" value="PAN3"/>
</dbReference>
<feature type="binding site" evidence="7">
    <location>
        <begin position="410"/>
        <end position="411"/>
    </location>
    <ligand>
        <name>ATP</name>
        <dbReference type="ChEBI" id="CHEBI:30616"/>
    </ligand>
</feature>
<protein>
    <recommendedName>
        <fullName evidence="7">PAN2-PAN3 deadenylation complex subunit PAN3</fullName>
    </recommendedName>
    <alternativeName>
        <fullName evidence="7">PAB1P-dependent poly(A)-specific ribonuclease</fullName>
    </alternativeName>
    <alternativeName>
        <fullName evidence="7">Poly(A)-nuclease deadenylation complex subunit 3</fullName>
        <shortName evidence="7">PAN deadenylation complex subunit 3</shortName>
    </alternativeName>
</protein>
<keyword evidence="3 7" id="KW-0507">mRNA processing</keyword>
<dbReference type="GO" id="GO:0005524">
    <property type="term" value="F:ATP binding"/>
    <property type="evidence" value="ECO:0007669"/>
    <property type="project" value="UniProtKB-UniRule"/>
</dbReference>
<evidence type="ECO:0000256" key="3">
    <source>
        <dbReference type="ARBA" id="ARBA00022664"/>
    </source>
</evidence>
<dbReference type="OrthoDB" id="204958at2759"/>
<feature type="domain" description="Pan3 C-terminal knob" evidence="9">
    <location>
        <begin position="502"/>
        <end position="640"/>
    </location>
</feature>
<evidence type="ECO:0000256" key="6">
    <source>
        <dbReference type="ARBA" id="ARBA00023054"/>
    </source>
</evidence>
<evidence type="ECO:0000256" key="2">
    <source>
        <dbReference type="ARBA" id="ARBA00022490"/>
    </source>
</evidence>
<comment type="domain">
    <text evidence="7">Contains a pseudokinase domain. The protein kinase domain is predicted to be catalytically inactive because some of the residues important for catalytic activity are substituted and it lacks the equivalent of the binding site for a peptide substrate. However, it has retained an ATP-binding site and ATP-binding is required for mRNA degradation, stimulating the activity of the PAN2 nuclease in vitro. The nucleotide-binding site is juxtaposed to the RNase active site of PAN2 in the complex and may actually bind nucleosides of a poly(A) RNA rather than ATP, feeding the poly(A)-tail to the active site of the deadenylase and thus increasing the efficiency with which this distributive enzyme degrades oligo(A) RNAs.</text>
</comment>
<comment type="subcellular location">
    <subcellularLocation>
        <location evidence="1 7">Cytoplasm</location>
    </subcellularLocation>
</comment>
<evidence type="ECO:0000256" key="5">
    <source>
        <dbReference type="ARBA" id="ARBA00022840"/>
    </source>
</evidence>
<evidence type="ECO:0000313" key="11">
    <source>
        <dbReference type="Proteomes" id="UP000235786"/>
    </source>
</evidence>
<feature type="compositionally biased region" description="Basic residues" evidence="8">
    <location>
        <begin position="36"/>
        <end position="46"/>
    </location>
</feature>
<dbReference type="GO" id="GO:0000289">
    <property type="term" value="P:nuclear-transcribed mRNA poly(A) tail shortening"/>
    <property type="evidence" value="ECO:0007669"/>
    <property type="project" value="UniProtKB-UniRule"/>
</dbReference>
<feature type="coiled-coil region" evidence="7">
    <location>
        <begin position="511"/>
        <end position="549"/>
    </location>
</feature>
<reference evidence="10 11" key="1">
    <citation type="submission" date="2016-04" db="EMBL/GenBank/DDBJ databases">
        <title>A degradative enzymes factory behind the ericoid mycorrhizal symbiosis.</title>
        <authorList>
            <consortium name="DOE Joint Genome Institute"/>
            <person name="Martino E."/>
            <person name="Morin E."/>
            <person name="Grelet G."/>
            <person name="Kuo A."/>
            <person name="Kohler A."/>
            <person name="Daghino S."/>
            <person name="Barry K."/>
            <person name="Choi C."/>
            <person name="Cichocki N."/>
            <person name="Clum A."/>
            <person name="Copeland A."/>
            <person name="Hainaut M."/>
            <person name="Haridas S."/>
            <person name="Labutti K."/>
            <person name="Lindquist E."/>
            <person name="Lipzen A."/>
            <person name="Khouja H.-R."/>
            <person name="Murat C."/>
            <person name="Ohm R."/>
            <person name="Olson A."/>
            <person name="Spatafora J."/>
            <person name="Veneault-Fourrey C."/>
            <person name="Henrissat B."/>
            <person name="Grigoriev I."/>
            <person name="Martin F."/>
            <person name="Perotto S."/>
        </authorList>
    </citation>
    <scope>NUCLEOTIDE SEQUENCE [LARGE SCALE GENOMIC DNA]</scope>
    <source>
        <strain evidence="10 11">F</strain>
    </source>
</reference>
<evidence type="ECO:0000313" key="10">
    <source>
        <dbReference type="EMBL" id="PMD33504.1"/>
    </source>
</evidence>
<dbReference type="GO" id="GO:0008143">
    <property type="term" value="F:poly(A) binding"/>
    <property type="evidence" value="ECO:0007669"/>
    <property type="project" value="TreeGrafter"/>
</dbReference>
<evidence type="ECO:0000256" key="1">
    <source>
        <dbReference type="ARBA" id="ARBA00004496"/>
    </source>
</evidence>
<feature type="region of interest" description="Knob domain" evidence="7">
    <location>
        <begin position="550"/>
        <end position="654"/>
    </location>
</feature>
<feature type="region of interest" description="Disordered" evidence="8">
    <location>
        <begin position="18"/>
        <end position="53"/>
    </location>
</feature>
<keyword evidence="4 7" id="KW-0547">Nucleotide-binding</keyword>
<comment type="caution">
    <text evidence="7">Lacks conserved residue(s) required for the propagation of feature annotation.</text>
</comment>
<dbReference type="GO" id="GO:0000932">
    <property type="term" value="C:P-body"/>
    <property type="evidence" value="ECO:0007669"/>
    <property type="project" value="TreeGrafter"/>
</dbReference>
<keyword evidence="2 7" id="KW-0963">Cytoplasm</keyword>
<comment type="function">
    <text evidence="7">Regulatory subunit of the poly(A)-nuclease (PAN) deadenylation complex, one of two cytoplasmic mRNA deadenylases involved in mRNA turnover. PAN specifically shortens poly(A) tails of RNA and the activity is stimulated by poly(A)-binding protein PAB1. PAN deadenylation is followed by rapid degradation of the shortened mRNA tails by the CCR4-NOT complex. Deadenylated mRNAs are then degraded by two alternative mechanisms, namely exosome-mediated 3'-5' exonucleolytic degradation, or deadenlyation-dependent mRNA decaping and subsequent 5'-3' exonucleolytic degradation by XRN1. May also be involved in post-transcriptional maturation of mRNA poly(A) tails. PAN3 acts as a positive regulator for PAN activity, recruiting the catalytic subunit PAN2 to mRNA via its interaction with RNA and with PAB1.</text>
</comment>
<feature type="binding site" evidence="7">
    <location>
        <position position="304"/>
    </location>
    <ligand>
        <name>ATP</name>
        <dbReference type="ChEBI" id="CHEBI:30616"/>
    </ligand>
</feature>
<evidence type="ECO:0000259" key="9">
    <source>
        <dbReference type="Pfam" id="PF18101"/>
    </source>
</evidence>
<comment type="similarity">
    <text evidence="7">Belongs to the protein kinase superfamily. PAN3 family.</text>
</comment>
<accession>A0A2J6R4Q4</accession>
<evidence type="ECO:0000256" key="7">
    <source>
        <dbReference type="HAMAP-Rule" id="MF_03181"/>
    </source>
</evidence>
<comment type="domain">
    <text evidence="7">The pseudokinase domain, the coiled-coil (CC), and C-terminal knob domain (CK) form a structural unit (PKC) that forms an extensive high-affinity interaction surface for PAN2.</text>
</comment>
<dbReference type="InterPro" id="IPR041332">
    <property type="entry name" value="Pan3_CK"/>
</dbReference>
<dbReference type="GO" id="GO:0006397">
    <property type="term" value="P:mRNA processing"/>
    <property type="evidence" value="ECO:0007669"/>
    <property type="project" value="UniProtKB-KW"/>
</dbReference>
<dbReference type="PANTHER" id="PTHR12272:SF11">
    <property type="entry name" value="PAN2-PAN3 DEADENYLATION COMPLEX SUBUNIT PAN3"/>
    <property type="match status" value="1"/>
</dbReference>